<name>A0ABS4VHD3_9ACTN</name>
<dbReference type="RefSeq" id="WP_056787816.1">
    <property type="nucleotide sequence ID" value="NZ_BMWJ01000013.1"/>
</dbReference>
<accession>A0ABS4VHD3</accession>
<proteinExistence type="predicted"/>
<comment type="caution">
    <text evidence="2">The sequence shown here is derived from an EMBL/GenBank/DDBJ whole genome shotgun (WGS) entry which is preliminary data.</text>
</comment>
<dbReference type="Proteomes" id="UP001519311">
    <property type="component" value="Unassembled WGS sequence"/>
</dbReference>
<gene>
    <name evidence="2" type="ORF">JOF59_005591</name>
</gene>
<keyword evidence="1" id="KW-0732">Signal</keyword>
<sequence length="166" mass="16405">MRNTRIGAGICLAIGALALSAPAAAAADTPAAEQTLRIHPKKASPGSKVTVTTRACGKETYGKGVSEAAGDFHLFGGDRPGVLVGEFEIPAGTGPGIDTVTVKCPPRIKITDTYEIVGRAPTGGVDAGFGAPADQGTQLAAGGVLLAGAVAGGVVRMRRRTAAAGA</sequence>
<reference evidence="2 3" key="1">
    <citation type="submission" date="2021-03" db="EMBL/GenBank/DDBJ databases">
        <title>Sequencing the genomes of 1000 actinobacteria strains.</title>
        <authorList>
            <person name="Klenk H.-P."/>
        </authorList>
    </citation>
    <scope>NUCLEOTIDE SEQUENCE [LARGE SCALE GENOMIC DNA]</scope>
    <source>
        <strain evidence="2 3">DSM 40843</strain>
    </source>
</reference>
<evidence type="ECO:0000313" key="2">
    <source>
        <dbReference type="EMBL" id="MBP2363191.1"/>
    </source>
</evidence>
<feature type="chain" id="PRO_5047330022" description="Sortase" evidence="1">
    <location>
        <begin position="27"/>
        <end position="166"/>
    </location>
</feature>
<dbReference type="EMBL" id="JAGINS010000001">
    <property type="protein sequence ID" value="MBP2363191.1"/>
    <property type="molecule type" value="Genomic_DNA"/>
</dbReference>
<feature type="signal peptide" evidence="1">
    <location>
        <begin position="1"/>
        <end position="26"/>
    </location>
</feature>
<keyword evidence="3" id="KW-1185">Reference proteome</keyword>
<dbReference type="GeneID" id="97340657"/>
<evidence type="ECO:0000313" key="3">
    <source>
        <dbReference type="Proteomes" id="UP001519311"/>
    </source>
</evidence>
<protein>
    <recommendedName>
        <fullName evidence="4">Sortase</fullName>
    </recommendedName>
</protein>
<organism evidence="2 3">
    <name type="scientific">Streptomyces clavifer</name>
    <dbReference type="NCBI Taxonomy" id="68188"/>
    <lineage>
        <taxon>Bacteria</taxon>
        <taxon>Bacillati</taxon>
        <taxon>Actinomycetota</taxon>
        <taxon>Actinomycetes</taxon>
        <taxon>Kitasatosporales</taxon>
        <taxon>Streptomycetaceae</taxon>
        <taxon>Streptomyces</taxon>
    </lineage>
</organism>
<evidence type="ECO:0000256" key="1">
    <source>
        <dbReference type="SAM" id="SignalP"/>
    </source>
</evidence>
<evidence type="ECO:0008006" key="4">
    <source>
        <dbReference type="Google" id="ProtNLM"/>
    </source>
</evidence>